<feature type="transmembrane region" description="Helical" evidence="1">
    <location>
        <begin position="12"/>
        <end position="32"/>
    </location>
</feature>
<keyword evidence="1" id="KW-0472">Membrane</keyword>
<organism evidence="2 3">
    <name type="scientific">Ignicoccus pacificus DSM 13166</name>
    <dbReference type="NCBI Taxonomy" id="940294"/>
    <lineage>
        <taxon>Archaea</taxon>
        <taxon>Thermoproteota</taxon>
        <taxon>Thermoprotei</taxon>
        <taxon>Desulfurococcales</taxon>
        <taxon>Desulfurococcaceae</taxon>
        <taxon>Ignicoccus</taxon>
    </lineage>
</organism>
<keyword evidence="3" id="KW-1185">Reference proteome</keyword>
<dbReference type="Proteomes" id="UP001063698">
    <property type="component" value="Chromosome"/>
</dbReference>
<evidence type="ECO:0000313" key="3">
    <source>
        <dbReference type="Proteomes" id="UP001063698"/>
    </source>
</evidence>
<gene>
    <name evidence="2" type="ORF">IPA_01325</name>
</gene>
<reference evidence="2" key="1">
    <citation type="submission" date="2013-11" db="EMBL/GenBank/DDBJ databases">
        <title>Comparative genomics of Ignicoccus.</title>
        <authorList>
            <person name="Podar M."/>
        </authorList>
    </citation>
    <scope>NUCLEOTIDE SEQUENCE</scope>
    <source>
        <strain evidence="2">DSM 13166</strain>
    </source>
</reference>
<dbReference type="EMBL" id="CP006868">
    <property type="protein sequence ID" value="UXD22069.1"/>
    <property type="molecule type" value="Genomic_DNA"/>
</dbReference>
<evidence type="ECO:0000256" key="1">
    <source>
        <dbReference type="SAM" id="Phobius"/>
    </source>
</evidence>
<evidence type="ECO:0000313" key="2">
    <source>
        <dbReference type="EMBL" id="UXD22069.1"/>
    </source>
</evidence>
<sequence length="43" mass="5205">MSENWEWLKAVLIWIYYLSMVIVFSYMVYYYLTKVAGLPLPPI</sequence>
<dbReference type="AlphaFoldDB" id="A0A977KAG8"/>
<name>A0A977KAG8_9CREN</name>
<keyword evidence="1" id="KW-0812">Transmembrane</keyword>
<protein>
    <submittedName>
        <fullName evidence="2">Uncharacterized protein</fullName>
    </submittedName>
</protein>
<proteinExistence type="predicted"/>
<dbReference type="KEGG" id="ipc:IPA_01325"/>
<accession>A0A977KAG8</accession>
<keyword evidence="1" id="KW-1133">Transmembrane helix</keyword>